<dbReference type="GO" id="GO:0004792">
    <property type="term" value="F:thiosulfate-cyanide sulfurtransferase activity"/>
    <property type="evidence" value="ECO:0007669"/>
    <property type="project" value="InterPro"/>
</dbReference>
<evidence type="ECO:0000256" key="3">
    <source>
        <dbReference type="RuleBase" id="RU000507"/>
    </source>
</evidence>
<dbReference type="RefSeq" id="WP_120684080.1">
    <property type="nucleotide sequence ID" value="NZ_RBAL01000021.1"/>
</dbReference>
<dbReference type="SMART" id="SM00450">
    <property type="entry name" value="RHOD"/>
    <property type="match status" value="2"/>
</dbReference>
<feature type="domain" description="Rhodanese" evidence="4">
    <location>
        <begin position="162"/>
        <end position="273"/>
    </location>
</feature>
<evidence type="ECO:0000259" key="4">
    <source>
        <dbReference type="PROSITE" id="PS50206"/>
    </source>
</evidence>
<dbReference type="CDD" id="cd01449">
    <property type="entry name" value="TST_Repeat_2"/>
    <property type="match status" value="1"/>
</dbReference>
<sequence length="279" mass="28781">MTAMISAAELASALAPGAPAAERPVLLDVRYQLGGPPGRPAYEAGHLPGAVFVDLDAELAAEPGRGGRHPLPDLGVFGTAMRRAGVSHGRPVVVYDGGQGWAAARAWWLLRWTGHQRVRVLDGGLAAWPGETTTEEPEPPEGDFVPAPGALPVLDAAGAARVARTGVLLDARAAERYRGEVEPIDPVAGHIPGAISAPTTENLDENGLLRPPVELAERYAALGVTPGAEVGVYCGSGVSAAQEVLALTVAGIEAALYPGSWSEWVSDPERPVATGQEPG</sequence>
<protein>
    <recommendedName>
        <fullName evidence="3">Sulfurtransferase</fullName>
    </recommendedName>
</protein>
<dbReference type="InterPro" id="IPR045078">
    <property type="entry name" value="TST/MPST-like"/>
</dbReference>
<dbReference type="PANTHER" id="PTHR11364">
    <property type="entry name" value="THIOSULFATE SULFERTANSFERASE"/>
    <property type="match status" value="1"/>
</dbReference>
<dbReference type="PROSITE" id="PS50206">
    <property type="entry name" value="RHODANESE_3"/>
    <property type="match status" value="2"/>
</dbReference>
<name>A0A3A9YPF0_9ACTN</name>
<dbReference type="Gene3D" id="3.40.250.10">
    <property type="entry name" value="Rhodanese-like domain"/>
    <property type="match status" value="2"/>
</dbReference>
<evidence type="ECO:0000313" key="6">
    <source>
        <dbReference type="Proteomes" id="UP000272474"/>
    </source>
</evidence>
<keyword evidence="6" id="KW-1185">Reference proteome</keyword>
<dbReference type="PROSITE" id="PS00683">
    <property type="entry name" value="RHODANESE_2"/>
    <property type="match status" value="1"/>
</dbReference>
<comment type="caution">
    <text evidence="5">The sequence shown here is derived from an EMBL/GenBank/DDBJ whole genome shotgun (WGS) entry which is preliminary data.</text>
</comment>
<evidence type="ECO:0000313" key="5">
    <source>
        <dbReference type="EMBL" id="RKN37883.1"/>
    </source>
</evidence>
<dbReference type="CDD" id="cd01448">
    <property type="entry name" value="TST_Repeat_1"/>
    <property type="match status" value="1"/>
</dbReference>
<keyword evidence="2" id="KW-0677">Repeat</keyword>
<evidence type="ECO:0000256" key="1">
    <source>
        <dbReference type="ARBA" id="ARBA00022679"/>
    </source>
</evidence>
<dbReference type="Pfam" id="PF00581">
    <property type="entry name" value="Rhodanese"/>
    <property type="match status" value="2"/>
</dbReference>
<evidence type="ECO:0000256" key="2">
    <source>
        <dbReference type="ARBA" id="ARBA00022737"/>
    </source>
</evidence>
<dbReference type="EMBL" id="RBAL01000021">
    <property type="protein sequence ID" value="RKN37883.1"/>
    <property type="molecule type" value="Genomic_DNA"/>
</dbReference>
<dbReference type="PROSITE" id="PS00380">
    <property type="entry name" value="RHODANESE_1"/>
    <property type="match status" value="1"/>
</dbReference>
<dbReference type="AlphaFoldDB" id="A0A3A9YPF0"/>
<dbReference type="SUPFAM" id="SSF52821">
    <property type="entry name" value="Rhodanese/Cell cycle control phosphatase"/>
    <property type="match status" value="2"/>
</dbReference>
<reference evidence="5 6" key="1">
    <citation type="journal article" date="2014" name="Int. J. Syst. Evol. Microbiol.">
        <title>Streptomyces hoynatensis sp. nov., isolated from deep marine sediment.</title>
        <authorList>
            <person name="Veyisoglu A."/>
            <person name="Sahin N."/>
        </authorList>
    </citation>
    <scope>NUCLEOTIDE SEQUENCE [LARGE SCALE GENOMIC DNA]</scope>
    <source>
        <strain evidence="5 6">KCTC 29097</strain>
    </source>
</reference>
<keyword evidence="1 3" id="KW-0808">Transferase</keyword>
<dbReference type="OrthoDB" id="9770030at2"/>
<dbReference type="InterPro" id="IPR001763">
    <property type="entry name" value="Rhodanese-like_dom"/>
</dbReference>
<dbReference type="InterPro" id="IPR036873">
    <property type="entry name" value="Rhodanese-like_dom_sf"/>
</dbReference>
<organism evidence="5 6">
    <name type="scientific">Streptomyces hoynatensis</name>
    <dbReference type="NCBI Taxonomy" id="1141874"/>
    <lineage>
        <taxon>Bacteria</taxon>
        <taxon>Bacillati</taxon>
        <taxon>Actinomycetota</taxon>
        <taxon>Actinomycetes</taxon>
        <taxon>Kitasatosporales</taxon>
        <taxon>Streptomycetaceae</taxon>
        <taxon>Streptomyces</taxon>
    </lineage>
</organism>
<feature type="domain" description="Rhodanese" evidence="4">
    <location>
        <begin position="20"/>
        <end position="134"/>
    </location>
</feature>
<dbReference type="Proteomes" id="UP000272474">
    <property type="component" value="Unassembled WGS sequence"/>
</dbReference>
<accession>A0A3A9YPF0</accession>
<dbReference type="PANTHER" id="PTHR11364:SF27">
    <property type="entry name" value="SULFURTRANSFERASE"/>
    <property type="match status" value="1"/>
</dbReference>
<gene>
    <name evidence="5" type="ORF">D7294_26305</name>
</gene>
<proteinExistence type="predicted"/>
<dbReference type="InterPro" id="IPR001307">
    <property type="entry name" value="Thiosulphate_STrfase_CS"/>
</dbReference>